<evidence type="ECO:0000313" key="6">
    <source>
        <dbReference type="Proteomes" id="UP000829758"/>
    </source>
</evidence>
<dbReference type="Gene3D" id="1.25.40.10">
    <property type="entry name" value="Tetratricopeptide repeat domain"/>
    <property type="match status" value="1"/>
</dbReference>
<keyword evidence="3" id="KW-0472">Membrane</keyword>
<dbReference type="RefSeq" id="WP_227929723.1">
    <property type="nucleotide sequence ID" value="NZ_CP094984.1"/>
</dbReference>
<feature type="transmembrane region" description="Helical" evidence="3">
    <location>
        <begin position="378"/>
        <end position="395"/>
    </location>
</feature>
<dbReference type="EMBL" id="JAJFZT010000013">
    <property type="protein sequence ID" value="MCC3274224.1"/>
    <property type="molecule type" value="Genomic_DNA"/>
</dbReference>
<feature type="region of interest" description="Disordered" evidence="2">
    <location>
        <begin position="435"/>
        <end position="456"/>
    </location>
</feature>
<dbReference type="Proteomes" id="UP000829758">
    <property type="component" value="Chromosome"/>
</dbReference>
<evidence type="ECO:0000313" key="5">
    <source>
        <dbReference type="EMBL" id="UON92251.1"/>
    </source>
</evidence>
<evidence type="ECO:0000256" key="3">
    <source>
        <dbReference type="SAM" id="Phobius"/>
    </source>
</evidence>
<accession>A0A9X1MA15</accession>
<protein>
    <submittedName>
        <fullName evidence="4">Tetratricopeptide repeat protein</fullName>
    </submittedName>
</protein>
<feature type="transmembrane region" description="Helical" evidence="3">
    <location>
        <begin position="463"/>
        <end position="486"/>
    </location>
</feature>
<dbReference type="Pfam" id="PF14559">
    <property type="entry name" value="TPR_19"/>
    <property type="match status" value="1"/>
</dbReference>
<sequence>MSTGADLDRIGARWQVLTAAARHRDALELIQAHLDAHRAEPYVWTLLSQTLNNLGEGTDGESAAREALELEPLSTSALINLSRGLALQGRFTEAETAAAQARDLDDQQAGTHAWLALVHHEQGRYVEALEGVQEALRLQPSGDNFALLAEIRISMGQHDQARRALADGLAADPQNRQLLLLSGRVSHGEEVVGDQVELLSGMLAASPTDRGPLDQLKQEVLARGRHLALLPWLQGVLFCFLAPLITQVPAGGAAALALWLGLAVILRARFLLRRLSRAVPAGFLRDVLRESPDARKGVAALIAAEAWVLAAGFGAGLAAAGDGLRWSLVLLMGGTVLVLAARYLLHRAAYRALEGFTEEAAPEYAAARDRYAGDRSGRALWAGVLGALLGLLALLQQTYTVFAGAASAFAGAFVLAEAVHFSVVKLSLRRHLNSRHLNHRTPPEGHPGDTDRPGRLGKPPPRVLLLGVAVLLVPALMLAAGTWLLAAGSVP</sequence>
<dbReference type="InterPro" id="IPR019734">
    <property type="entry name" value="TPR_rpt"/>
</dbReference>
<proteinExistence type="predicted"/>
<feature type="transmembrane region" description="Helical" evidence="3">
    <location>
        <begin position="298"/>
        <end position="320"/>
    </location>
</feature>
<dbReference type="SUPFAM" id="SSF48452">
    <property type="entry name" value="TPR-like"/>
    <property type="match status" value="1"/>
</dbReference>
<evidence type="ECO:0000256" key="1">
    <source>
        <dbReference type="PROSITE-ProRule" id="PRU00339"/>
    </source>
</evidence>
<dbReference type="PROSITE" id="PS50005">
    <property type="entry name" value="TPR"/>
    <property type="match status" value="1"/>
</dbReference>
<dbReference type="InterPro" id="IPR011990">
    <property type="entry name" value="TPR-like_helical_dom_sf"/>
</dbReference>
<keyword evidence="6" id="KW-1185">Reference proteome</keyword>
<feature type="transmembrane region" description="Helical" evidence="3">
    <location>
        <begin position="252"/>
        <end position="272"/>
    </location>
</feature>
<feature type="transmembrane region" description="Helical" evidence="3">
    <location>
        <begin position="326"/>
        <end position="345"/>
    </location>
</feature>
<organism evidence="4 7">
    <name type="scientific">Arthrobacter zhangbolii</name>
    <dbReference type="NCBI Taxonomy" id="2886936"/>
    <lineage>
        <taxon>Bacteria</taxon>
        <taxon>Bacillati</taxon>
        <taxon>Actinomycetota</taxon>
        <taxon>Actinomycetes</taxon>
        <taxon>Micrococcales</taxon>
        <taxon>Micrococcaceae</taxon>
        <taxon>Arthrobacter</taxon>
    </lineage>
</organism>
<gene>
    <name evidence="4" type="ORF">LJ755_15985</name>
    <name evidence="5" type="ORF">MUK71_00905</name>
</gene>
<evidence type="ECO:0000256" key="2">
    <source>
        <dbReference type="SAM" id="MobiDB-lite"/>
    </source>
</evidence>
<keyword evidence="1" id="KW-0802">TPR repeat</keyword>
<reference evidence="4" key="1">
    <citation type="submission" date="2021-10" db="EMBL/GenBank/DDBJ databases">
        <title>Novel species in genus Arthrobacter.</title>
        <authorList>
            <person name="Liu Y."/>
        </authorList>
    </citation>
    <scope>NUCLEOTIDE SEQUENCE</scope>
    <source>
        <strain evidence="4">Zg-Y462</strain>
        <strain evidence="6">zg-Y462</strain>
    </source>
</reference>
<evidence type="ECO:0000313" key="4">
    <source>
        <dbReference type="EMBL" id="MCC3274224.1"/>
    </source>
</evidence>
<feature type="transmembrane region" description="Helical" evidence="3">
    <location>
        <begin position="401"/>
        <end position="424"/>
    </location>
</feature>
<keyword evidence="3" id="KW-0812">Transmembrane</keyword>
<feature type="repeat" description="TPR" evidence="1">
    <location>
        <begin position="109"/>
        <end position="142"/>
    </location>
</feature>
<keyword evidence="3" id="KW-1133">Transmembrane helix</keyword>
<name>A0A9X1MA15_9MICC</name>
<evidence type="ECO:0000313" key="7">
    <source>
        <dbReference type="Proteomes" id="UP001155145"/>
    </source>
</evidence>
<dbReference type="Proteomes" id="UP001155145">
    <property type="component" value="Unassembled WGS sequence"/>
</dbReference>
<dbReference type="AlphaFoldDB" id="A0A9X1MA15"/>
<feature type="compositionally biased region" description="Basic and acidic residues" evidence="2">
    <location>
        <begin position="441"/>
        <end position="454"/>
    </location>
</feature>
<dbReference type="EMBL" id="CP094984">
    <property type="protein sequence ID" value="UON92251.1"/>
    <property type="molecule type" value="Genomic_DNA"/>
</dbReference>